<gene>
    <name evidence="4" type="ORF">GE300_08755</name>
</gene>
<proteinExistence type="predicted"/>
<reference evidence="4 5" key="1">
    <citation type="submission" date="2019-10" db="EMBL/GenBank/DDBJ databases">
        <title>Cognatihalovulum marinum gen. nov. sp. nov., a new member of the family Rhodobacteraceae isolated from deep seawater of the Northwest Indian Ocean.</title>
        <authorList>
            <person name="Ruan C."/>
            <person name="Wang J."/>
            <person name="Zheng X."/>
            <person name="Song L."/>
            <person name="Zhu Y."/>
            <person name="Huang Y."/>
            <person name="Lu Z."/>
            <person name="Du W."/>
            <person name="Huang L."/>
            <person name="Dai X."/>
        </authorList>
    </citation>
    <scope>NUCLEOTIDE SEQUENCE [LARGE SCALE GENOMIC DNA]</scope>
    <source>
        <strain evidence="4 5">2CG4</strain>
    </source>
</reference>
<evidence type="ECO:0000313" key="4">
    <source>
        <dbReference type="EMBL" id="MSU89707.1"/>
    </source>
</evidence>
<feature type="repeat" description="TPR" evidence="3">
    <location>
        <begin position="121"/>
        <end position="154"/>
    </location>
</feature>
<dbReference type="GO" id="GO:0060090">
    <property type="term" value="F:molecular adaptor activity"/>
    <property type="evidence" value="ECO:0007669"/>
    <property type="project" value="TreeGrafter"/>
</dbReference>
<dbReference type="InterPro" id="IPR019734">
    <property type="entry name" value="TPR_rpt"/>
</dbReference>
<evidence type="ECO:0000256" key="3">
    <source>
        <dbReference type="PROSITE-ProRule" id="PRU00339"/>
    </source>
</evidence>
<dbReference type="EMBL" id="WIND01000005">
    <property type="protein sequence ID" value="MSU89707.1"/>
    <property type="molecule type" value="Genomic_DNA"/>
</dbReference>
<dbReference type="Gene3D" id="1.25.40.10">
    <property type="entry name" value="Tetratricopeptide repeat domain"/>
    <property type="match status" value="1"/>
</dbReference>
<keyword evidence="5" id="KW-1185">Reference proteome</keyword>
<evidence type="ECO:0000313" key="5">
    <source>
        <dbReference type="Proteomes" id="UP000474957"/>
    </source>
</evidence>
<dbReference type="Proteomes" id="UP000474957">
    <property type="component" value="Unassembled WGS sequence"/>
</dbReference>
<protein>
    <submittedName>
        <fullName evidence="4">Tetratricopeptide repeat protein</fullName>
    </submittedName>
</protein>
<feature type="repeat" description="TPR" evidence="3">
    <location>
        <begin position="87"/>
        <end position="120"/>
    </location>
</feature>
<keyword evidence="1" id="KW-0677">Repeat</keyword>
<dbReference type="InterPro" id="IPR047150">
    <property type="entry name" value="SGT"/>
</dbReference>
<dbReference type="PANTHER" id="PTHR45831">
    <property type="entry name" value="LD24721P"/>
    <property type="match status" value="1"/>
</dbReference>
<keyword evidence="2 3" id="KW-0802">TPR repeat</keyword>
<dbReference type="GO" id="GO:0016020">
    <property type="term" value="C:membrane"/>
    <property type="evidence" value="ECO:0007669"/>
    <property type="project" value="TreeGrafter"/>
</dbReference>
<dbReference type="SUPFAM" id="SSF48452">
    <property type="entry name" value="TPR-like"/>
    <property type="match status" value="1"/>
</dbReference>
<dbReference type="PANTHER" id="PTHR45831:SF2">
    <property type="entry name" value="LD24721P"/>
    <property type="match status" value="1"/>
</dbReference>
<evidence type="ECO:0000256" key="2">
    <source>
        <dbReference type="ARBA" id="ARBA00022803"/>
    </source>
</evidence>
<organism evidence="4 5">
    <name type="scientific">Halovulum marinum</name>
    <dbReference type="NCBI Taxonomy" id="2662447"/>
    <lineage>
        <taxon>Bacteria</taxon>
        <taxon>Pseudomonadati</taxon>
        <taxon>Pseudomonadota</taxon>
        <taxon>Alphaproteobacteria</taxon>
        <taxon>Rhodobacterales</taxon>
        <taxon>Paracoccaceae</taxon>
        <taxon>Halovulum</taxon>
    </lineage>
</organism>
<comment type="caution">
    <text evidence="4">The sequence shown here is derived from an EMBL/GenBank/DDBJ whole genome shotgun (WGS) entry which is preliminary data.</text>
</comment>
<dbReference type="Pfam" id="PF13432">
    <property type="entry name" value="TPR_16"/>
    <property type="match status" value="1"/>
</dbReference>
<dbReference type="PROSITE" id="PS50005">
    <property type="entry name" value="TPR"/>
    <property type="match status" value="2"/>
</dbReference>
<dbReference type="AlphaFoldDB" id="A0A6L5YZN0"/>
<sequence length="173" mass="19171">MSAAHAQSVSEREARTARAEDLLAELADPELRTWEATEKRLVELWSRSGSATADLLLKRGQDALDAEDYTTAIEHLTALTDHAPDFAEGWHARATAFYLIEEFGLALTDLQRALALNPNHFSALTGVGIVLEELGQPEAALAAMRRAQKLNPHRGNIRDSIRRLEYRLGETTL</sequence>
<dbReference type="GO" id="GO:0006620">
    <property type="term" value="P:post-translational protein targeting to endoplasmic reticulum membrane"/>
    <property type="evidence" value="ECO:0007669"/>
    <property type="project" value="TreeGrafter"/>
</dbReference>
<name>A0A6L5YZN0_9RHOB</name>
<accession>A0A6L5YZN0</accession>
<evidence type="ECO:0000256" key="1">
    <source>
        <dbReference type="ARBA" id="ARBA00022737"/>
    </source>
</evidence>
<dbReference type="SMART" id="SM00028">
    <property type="entry name" value="TPR"/>
    <property type="match status" value="3"/>
</dbReference>
<dbReference type="GO" id="GO:0072380">
    <property type="term" value="C:TRC complex"/>
    <property type="evidence" value="ECO:0007669"/>
    <property type="project" value="TreeGrafter"/>
</dbReference>
<dbReference type="InterPro" id="IPR011990">
    <property type="entry name" value="TPR-like_helical_dom_sf"/>
</dbReference>